<dbReference type="AlphaFoldDB" id="A0A1Y6CCI0"/>
<name>A0A1Y6CCI0_9BACT</name>
<protein>
    <submittedName>
        <fullName evidence="3">Transcriptional regulator, BolA protein family</fullName>
    </submittedName>
</protein>
<dbReference type="Pfam" id="PF01722">
    <property type="entry name" value="BolA"/>
    <property type="match status" value="1"/>
</dbReference>
<dbReference type="Proteomes" id="UP000192907">
    <property type="component" value="Unassembled WGS sequence"/>
</dbReference>
<accession>A0A1Y6CCI0</accession>
<evidence type="ECO:0000256" key="2">
    <source>
        <dbReference type="RuleBase" id="RU003860"/>
    </source>
</evidence>
<reference evidence="4" key="1">
    <citation type="submission" date="2017-04" db="EMBL/GenBank/DDBJ databases">
        <authorList>
            <person name="Varghese N."/>
            <person name="Submissions S."/>
        </authorList>
    </citation>
    <scope>NUCLEOTIDE SEQUENCE [LARGE SCALE GENOMIC DNA]</scope>
    <source>
        <strain evidence="4">RKEM611</strain>
    </source>
</reference>
<dbReference type="SUPFAM" id="SSF82657">
    <property type="entry name" value="BolA-like"/>
    <property type="match status" value="1"/>
</dbReference>
<dbReference type="InterPro" id="IPR050961">
    <property type="entry name" value="BolA/IbaG_stress_morph_reg"/>
</dbReference>
<dbReference type="RefSeq" id="WP_200820751.1">
    <property type="nucleotide sequence ID" value="NZ_FWZT01000017.1"/>
</dbReference>
<evidence type="ECO:0000256" key="1">
    <source>
        <dbReference type="ARBA" id="ARBA00005578"/>
    </source>
</evidence>
<dbReference type="STRING" id="1513793.SAMN06296036_11747"/>
<dbReference type="PANTHER" id="PTHR46229:SF2">
    <property type="entry name" value="BOLA-LIKE PROTEIN 1"/>
    <property type="match status" value="1"/>
</dbReference>
<proteinExistence type="inferred from homology"/>
<dbReference type="PIRSF" id="PIRSF003113">
    <property type="entry name" value="BolA"/>
    <property type="match status" value="1"/>
</dbReference>
<organism evidence="3 4">
    <name type="scientific">Pseudobacteriovorax antillogorgiicola</name>
    <dbReference type="NCBI Taxonomy" id="1513793"/>
    <lineage>
        <taxon>Bacteria</taxon>
        <taxon>Pseudomonadati</taxon>
        <taxon>Bdellovibrionota</taxon>
        <taxon>Oligoflexia</taxon>
        <taxon>Oligoflexales</taxon>
        <taxon>Pseudobacteriovoracaceae</taxon>
        <taxon>Pseudobacteriovorax</taxon>
    </lineage>
</organism>
<dbReference type="InterPro" id="IPR036065">
    <property type="entry name" value="BolA-like_sf"/>
</dbReference>
<evidence type="ECO:0000313" key="4">
    <source>
        <dbReference type="Proteomes" id="UP000192907"/>
    </source>
</evidence>
<sequence>MTAEDIVARIQEQLPGAVVKAQDLTGGGDHWRLEVVATEFSGLNMVEQHQLVYKALGEWMSGPIHALSLDTKAP</sequence>
<dbReference type="InterPro" id="IPR002634">
    <property type="entry name" value="BolA"/>
</dbReference>
<gene>
    <name evidence="3" type="ORF">SAMN06296036_11747</name>
</gene>
<dbReference type="PANTHER" id="PTHR46229">
    <property type="entry name" value="BOLA TRANSCRIPTION REGULATOR"/>
    <property type="match status" value="1"/>
</dbReference>
<keyword evidence="4" id="KW-1185">Reference proteome</keyword>
<evidence type="ECO:0000313" key="3">
    <source>
        <dbReference type="EMBL" id="SMF54791.1"/>
    </source>
</evidence>
<dbReference type="EMBL" id="FWZT01000017">
    <property type="protein sequence ID" value="SMF54791.1"/>
    <property type="molecule type" value="Genomic_DNA"/>
</dbReference>
<dbReference type="Gene3D" id="3.30.300.90">
    <property type="entry name" value="BolA-like"/>
    <property type="match status" value="1"/>
</dbReference>
<comment type="similarity">
    <text evidence="1 2">Belongs to the BolA/IbaG family.</text>
</comment>